<comment type="caution">
    <text evidence="4">The sequence shown here is derived from an EMBL/GenBank/DDBJ whole genome shotgun (WGS) entry which is preliminary data.</text>
</comment>
<organism evidence="4 5">
    <name type="scientific">Caballeronia pedi</name>
    <dbReference type="NCBI Taxonomy" id="1777141"/>
    <lineage>
        <taxon>Bacteria</taxon>
        <taxon>Pseudomonadati</taxon>
        <taxon>Pseudomonadota</taxon>
        <taxon>Betaproteobacteria</taxon>
        <taxon>Burkholderiales</taxon>
        <taxon>Burkholderiaceae</taxon>
        <taxon>Caballeronia</taxon>
    </lineage>
</organism>
<dbReference type="PANTHER" id="PTHR44591:SF3">
    <property type="entry name" value="RESPONSE REGULATORY DOMAIN-CONTAINING PROTEIN"/>
    <property type="match status" value="1"/>
</dbReference>
<dbReference type="STRING" id="1777141.AWB80_08445"/>
<dbReference type="CDD" id="cd00156">
    <property type="entry name" value="REC"/>
    <property type="match status" value="1"/>
</dbReference>
<protein>
    <submittedName>
        <fullName evidence="4">Response regulator receiver protein</fullName>
    </submittedName>
</protein>
<name>A0A158E7G9_9BURK</name>
<accession>A0A158E7G9</accession>
<evidence type="ECO:0000313" key="4">
    <source>
        <dbReference type="EMBL" id="SAL02812.1"/>
    </source>
</evidence>
<feature type="modified residue" description="4-aspartylphosphate" evidence="2">
    <location>
        <position position="74"/>
    </location>
</feature>
<evidence type="ECO:0000256" key="1">
    <source>
        <dbReference type="ARBA" id="ARBA00022553"/>
    </source>
</evidence>
<dbReference type="InterPro" id="IPR011006">
    <property type="entry name" value="CheY-like_superfamily"/>
</dbReference>
<reference evidence="4" key="1">
    <citation type="submission" date="2016-01" db="EMBL/GenBank/DDBJ databases">
        <authorList>
            <person name="Peeters C."/>
        </authorList>
    </citation>
    <scope>NUCLEOTIDE SEQUENCE [LARGE SCALE GENOMIC DNA]</scope>
    <source>
        <strain evidence="4">LMG 29323</strain>
    </source>
</reference>
<dbReference type="PROSITE" id="PS50110">
    <property type="entry name" value="RESPONSE_REGULATORY"/>
    <property type="match status" value="1"/>
</dbReference>
<proteinExistence type="predicted"/>
<dbReference type="SMART" id="SM00448">
    <property type="entry name" value="REC"/>
    <property type="match status" value="1"/>
</dbReference>
<dbReference type="InterPro" id="IPR050595">
    <property type="entry name" value="Bact_response_regulator"/>
</dbReference>
<dbReference type="OrthoDB" id="9802066at2"/>
<feature type="domain" description="Response regulatory" evidence="3">
    <location>
        <begin position="25"/>
        <end position="141"/>
    </location>
</feature>
<dbReference type="RefSeq" id="WP_061180574.1">
    <property type="nucleotide sequence ID" value="NZ_FCOE02000094.1"/>
</dbReference>
<dbReference type="EMBL" id="FCOE02000094">
    <property type="protein sequence ID" value="SAL02812.1"/>
    <property type="molecule type" value="Genomic_DNA"/>
</dbReference>
<dbReference type="Pfam" id="PF00072">
    <property type="entry name" value="Response_reg"/>
    <property type="match status" value="1"/>
</dbReference>
<dbReference type="GO" id="GO:0000160">
    <property type="term" value="P:phosphorelay signal transduction system"/>
    <property type="evidence" value="ECO:0007669"/>
    <property type="project" value="InterPro"/>
</dbReference>
<evidence type="ECO:0000256" key="2">
    <source>
        <dbReference type="PROSITE-ProRule" id="PRU00169"/>
    </source>
</evidence>
<gene>
    <name evidence="4" type="ORF">AWB80_08445</name>
</gene>
<dbReference type="PANTHER" id="PTHR44591">
    <property type="entry name" value="STRESS RESPONSE REGULATOR PROTEIN 1"/>
    <property type="match status" value="1"/>
</dbReference>
<evidence type="ECO:0000259" key="3">
    <source>
        <dbReference type="PROSITE" id="PS50110"/>
    </source>
</evidence>
<keyword evidence="5" id="KW-1185">Reference proteome</keyword>
<dbReference type="AlphaFoldDB" id="A0A158E7G9"/>
<dbReference type="Proteomes" id="UP000054911">
    <property type="component" value="Unassembled WGS sequence"/>
</dbReference>
<sequence>MPHNANSMPGLWATRDFDAVMPPVAVLVVDDDAVMADALAAAFLAYGCRALVAAGGSAAFAIPETWVPHVVILDIEMPDCDGFSVAKAMRRSIRFATVPIIAHSSLAEAEVVERGIEVEIDAFYRKGLPLHGLLQMIEYLAPVRYL</sequence>
<dbReference type="SUPFAM" id="SSF52172">
    <property type="entry name" value="CheY-like"/>
    <property type="match status" value="1"/>
</dbReference>
<dbReference type="Gene3D" id="3.40.50.2300">
    <property type="match status" value="1"/>
</dbReference>
<keyword evidence="1 2" id="KW-0597">Phosphoprotein</keyword>
<evidence type="ECO:0000313" key="5">
    <source>
        <dbReference type="Proteomes" id="UP000054911"/>
    </source>
</evidence>
<dbReference type="InterPro" id="IPR001789">
    <property type="entry name" value="Sig_transdc_resp-reg_receiver"/>
</dbReference>